<reference evidence="7" key="3">
    <citation type="submission" date="2015-04" db="UniProtKB">
        <authorList>
            <consortium name="EnsemblPlants"/>
        </authorList>
    </citation>
    <scope>IDENTIFICATION</scope>
</reference>
<dbReference type="SUPFAM" id="SSF52833">
    <property type="entry name" value="Thioredoxin-like"/>
    <property type="match status" value="1"/>
</dbReference>
<dbReference type="EC" id="2.5.1.18" evidence="1"/>
<dbReference type="InterPro" id="IPR036282">
    <property type="entry name" value="Glutathione-S-Trfase_C_sf"/>
</dbReference>
<name>A0A0D9WGI0_9ORYZ</name>
<dbReference type="GO" id="GO:0006749">
    <property type="term" value="P:glutathione metabolic process"/>
    <property type="evidence" value="ECO:0007669"/>
    <property type="project" value="InterPro"/>
</dbReference>
<evidence type="ECO:0000259" key="5">
    <source>
        <dbReference type="PROSITE" id="PS50404"/>
    </source>
</evidence>
<dbReference type="PANTHER" id="PTHR11260:SF683">
    <property type="entry name" value="GLUTATHIONE TRANSFERASE"/>
    <property type="match status" value="1"/>
</dbReference>
<dbReference type="InterPro" id="IPR004045">
    <property type="entry name" value="Glutathione_S-Trfase_N"/>
</dbReference>
<reference evidence="7 8" key="1">
    <citation type="submission" date="2012-08" db="EMBL/GenBank/DDBJ databases">
        <title>Oryza genome evolution.</title>
        <authorList>
            <person name="Wing R.A."/>
        </authorList>
    </citation>
    <scope>NUCLEOTIDE SEQUENCE</scope>
</reference>
<dbReference type="Gene3D" id="3.40.30.10">
    <property type="entry name" value="Glutaredoxin"/>
    <property type="match status" value="1"/>
</dbReference>
<dbReference type="EnsemblPlants" id="LPERR05G13040.1">
    <property type="protein sequence ID" value="LPERR05G13040.1"/>
    <property type="gene ID" value="LPERR05G13040"/>
</dbReference>
<dbReference type="InterPro" id="IPR045074">
    <property type="entry name" value="GST_C_Tau"/>
</dbReference>
<evidence type="ECO:0000256" key="2">
    <source>
        <dbReference type="ARBA" id="ARBA00022679"/>
    </source>
</evidence>
<dbReference type="CDD" id="cd03185">
    <property type="entry name" value="GST_C_Tau"/>
    <property type="match status" value="1"/>
</dbReference>
<dbReference type="GO" id="GO:0005737">
    <property type="term" value="C:cytoplasm"/>
    <property type="evidence" value="ECO:0007669"/>
    <property type="project" value="TreeGrafter"/>
</dbReference>
<dbReference type="STRING" id="77586.A0A0D9WGI0"/>
<dbReference type="SUPFAM" id="SSF47616">
    <property type="entry name" value="GST C-terminal domain-like"/>
    <property type="match status" value="1"/>
</dbReference>
<proteinExistence type="inferred from homology"/>
<dbReference type="GO" id="GO:0009407">
    <property type="term" value="P:toxin catabolic process"/>
    <property type="evidence" value="ECO:0007669"/>
    <property type="project" value="UniProtKB-ARBA"/>
</dbReference>
<dbReference type="InterPro" id="IPR040079">
    <property type="entry name" value="Glutathione_S-Trfase"/>
</dbReference>
<dbReference type="FunFam" id="3.40.30.10:FF:000197">
    <property type="entry name" value="Glutathione S-transferase U10"/>
    <property type="match status" value="1"/>
</dbReference>
<feature type="domain" description="GST N-terminal" evidence="5">
    <location>
        <begin position="15"/>
        <end position="94"/>
    </location>
</feature>
<comment type="similarity">
    <text evidence="4">Belongs to the GST superfamily.</text>
</comment>
<comment type="catalytic activity">
    <reaction evidence="3">
        <text>RX + glutathione = an S-substituted glutathione + a halide anion + H(+)</text>
        <dbReference type="Rhea" id="RHEA:16437"/>
        <dbReference type="ChEBI" id="CHEBI:15378"/>
        <dbReference type="ChEBI" id="CHEBI:16042"/>
        <dbReference type="ChEBI" id="CHEBI:17792"/>
        <dbReference type="ChEBI" id="CHEBI:57925"/>
        <dbReference type="ChEBI" id="CHEBI:90779"/>
        <dbReference type="EC" id="2.5.1.18"/>
    </reaction>
</comment>
<dbReference type="Pfam" id="PF00043">
    <property type="entry name" value="GST_C"/>
    <property type="match status" value="1"/>
</dbReference>
<dbReference type="eggNOG" id="KOG0406">
    <property type="taxonomic scope" value="Eukaryota"/>
</dbReference>
<dbReference type="SFLD" id="SFLDG00358">
    <property type="entry name" value="Main_(cytGST)"/>
    <property type="match status" value="1"/>
</dbReference>
<evidence type="ECO:0000256" key="4">
    <source>
        <dbReference type="RuleBase" id="RU003494"/>
    </source>
</evidence>
<dbReference type="PANTHER" id="PTHR11260">
    <property type="entry name" value="GLUTATHIONE S-TRANSFERASE, GST, SUPERFAMILY, GST DOMAIN CONTAINING"/>
    <property type="match status" value="1"/>
</dbReference>
<dbReference type="InterPro" id="IPR045073">
    <property type="entry name" value="Omega/Tau-like"/>
</dbReference>
<dbReference type="InterPro" id="IPR010987">
    <property type="entry name" value="Glutathione-S-Trfase_C-like"/>
</dbReference>
<dbReference type="Gramene" id="LPERR05G13040.1">
    <property type="protein sequence ID" value="LPERR05G13040.1"/>
    <property type="gene ID" value="LPERR05G13040"/>
</dbReference>
<dbReference type="InterPro" id="IPR004046">
    <property type="entry name" value="GST_C"/>
</dbReference>
<dbReference type="PROSITE" id="PS50405">
    <property type="entry name" value="GST_CTER"/>
    <property type="match status" value="1"/>
</dbReference>
<dbReference type="GO" id="GO:0004364">
    <property type="term" value="F:glutathione transferase activity"/>
    <property type="evidence" value="ECO:0007669"/>
    <property type="project" value="UniProtKB-EC"/>
</dbReference>
<dbReference type="FunFam" id="1.20.1050.10:FF:000016">
    <property type="entry name" value="Glutathione S-transferase U9"/>
    <property type="match status" value="1"/>
</dbReference>
<evidence type="ECO:0000313" key="8">
    <source>
        <dbReference type="Proteomes" id="UP000032180"/>
    </source>
</evidence>
<dbReference type="Proteomes" id="UP000032180">
    <property type="component" value="Chromosome 5"/>
</dbReference>
<dbReference type="SFLD" id="SFLDS00019">
    <property type="entry name" value="Glutathione_Transferase_(cytos"/>
    <property type="match status" value="1"/>
</dbReference>
<dbReference type="CDD" id="cd03058">
    <property type="entry name" value="GST_N_Tau"/>
    <property type="match status" value="1"/>
</dbReference>
<dbReference type="HOGENOM" id="CLU_011226_18_1_1"/>
<evidence type="ECO:0000256" key="3">
    <source>
        <dbReference type="ARBA" id="ARBA00047960"/>
    </source>
</evidence>
<evidence type="ECO:0000259" key="6">
    <source>
        <dbReference type="PROSITE" id="PS50405"/>
    </source>
</evidence>
<keyword evidence="2" id="KW-0808">Transferase</keyword>
<protein>
    <recommendedName>
        <fullName evidence="1">glutathione transferase</fullName>
        <ecNumber evidence="1">2.5.1.18</ecNumber>
    </recommendedName>
</protein>
<sequence>MEKQENGSEAPAPEPELKLYGSWASSYTHRVQLALRLKGLEFEYAEEDLGNKSEALLRHNPVHKKVPVLLHRGRPLAESVIILQYLDDAFPDTRPLLPSDPFLRALSRFWCHFADDKLGPAVGAVFASTGKEQEEAVRQVHENLAMLEAELREGEFKGRRFFGGDRVGLLDVVLGCGSYWLAVFEEVTGVRLVDADAFPLFHAWLRDFEAQEEVKETIPSVDRLLEYARGLRQMLLALAAGAGDGGSTGVPVSSAVDAPVAAAPPAPAPAAAAVDI</sequence>
<dbReference type="PROSITE" id="PS50404">
    <property type="entry name" value="GST_NTER"/>
    <property type="match status" value="1"/>
</dbReference>
<keyword evidence="8" id="KW-1185">Reference proteome</keyword>
<organism evidence="7 8">
    <name type="scientific">Leersia perrieri</name>
    <dbReference type="NCBI Taxonomy" id="77586"/>
    <lineage>
        <taxon>Eukaryota</taxon>
        <taxon>Viridiplantae</taxon>
        <taxon>Streptophyta</taxon>
        <taxon>Embryophyta</taxon>
        <taxon>Tracheophyta</taxon>
        <taxon>Spermatophyta</taxon>
        <taxon>Magnoliopsida</taxon>
        <taxon>Liliopsida</taxon>
        <taxon>Poales</taxon>
        <taxon>Poaceae</taxon>
        <taxon>BOP clade</taxon>
        <taxon>Oryzoideae</taxon>
        <taxon>Oryzeae</taxon>
        <taxon>Oryzinae</taxon>
        <taxon>Leersia</taxon>
    </lineage>
</organism>
<accession>A0A0D9WGI0</accession>
<dbReference type="Pfam" id="PF02798">
    <property type="entry name" value="GST_N"/>
    <property type="match status" value="1"/>
</dbReference>
<dbReference type="SFLD" id="SFLDG01152">
    <property type="entry name" value="Main.3:_Omega-_and_Tau-like"/>
    <property type="match status" value="1"/>
</dbReference>
<dbReference type="AlphaFoldDB" id="A0A0D9WGI0"/>
<evidence type="ECO:0000313" key="7">
    <source>
        <dbReference type="EnsemblPlants" id="LPERR05G13040.1"/>
    </source>
</evidence>
<dbReference type="Gene3D" id="1.20.1050.10">
    <property type="match status" value="1"/>
</dbReference>
<reference evidence="8" key="2">
    <citation type="submission" date="2013-12" db="EMBL/GenBank/DDBJ databases">
        <authorList>
            <person name="Yu Y."/>
            <person name="Lee S."/>
            <person name="de Baynast K."/>
            <person name="Wissotski M."/>
            <person name="Liu L."/>
            <person name="Talag J."/>
            <person name="Goicoechea J."/>
            <person name="Angelova A."/>
            <person name="Jetty R."/>
            <person name="Kudrna D."/>
            <person name="Golser W."/>
            <person name="Rivera L."/>
            <person name="Zhang J."/>
            <person name="Wing R."/>
        </authorList>
    </citation>
    <scope>NUCLEOTIDE SEQUENCE</scope>
</reference>
<dbReference type="InterPro" id="IPR036249">
    <property type="entry name" value="Thioredoxin-like_sf"/>
</dbReference>
<feature type="domain" description="GST C-terminal" evidence="6">
    <location>
        <begin position="100"/>
        <end position="231"/>
    </location>
</feature>
<evidence type="ECO:0000256" key="1">
    <source>
        <dbReference type="ARBA" id="ARBA00012452"/>
    </source>
</evidence>